<evidence type="ECO:0000256" key="2">
    <source>
        <dbReference type="ARBA" id="ARBA00004574"/>
    </source>
</evidence>
<dbReference type="Gene3D" id="2.40.50.960">
    <property type="match status" value="1"/>
</dbReference>
<evidence type="ECO:0000256" key="5">
    <source>
        <dbReference type="ARBA" id="ARBA00023242"/>
    </source>
</evidence>
<organism evidence="8 9">
    <name type="scientific">Clydaea vesicula</name>
    <dbReference type="NCBI Taxonomy" id="447962"/>
    <lineage>
        <taxon>Eukaryota</taxon>
        <taxon>Fungi</taxon>
        <taxon>Fungi incertae sedis</taxon>
        <taxon>Chytridiomycota</taxon>
        <taxon>Chytridiomycota incertae sedis</taxon>
        <taxon>Chytridiomycetes</taxon>
        <taxon>Lobulomycetales</taxon>
        <taxon>Lobulomycetaceae</taxon>
        <taxon>Clydaea</taxon>
    </lineage>
</organism>
<dbReference type="Pfam" id="PF10341">
    <property type="entry name" value="TPP1"/>
    <property type="match status" value="1"/>
</dbReference>
<proteinExistence type="predicted"/>
<comment type="subcellular location">
    <subcellularLocation>
        <location evidence="2">Chromosome</location>
        <location evidence="2">Telomere</location>
    </subcellularLocation>
    <subcellularLocation>
        <location evidence="1">Nucleus</location>
    </subcellularLocation>
</comment>
<comment type="caution">
    <text evidence="8">The sequence shown here is derived from an EMBL/GenBank/DDBJ whole genome shotgun (WGS) entry which is preliminary data.</text>
</comment>
<dbReference type="GO" id="GO:0000781">
    <property type="term" value="C:chromosome, telomeric region"/>
    <property type="evidence" value="ECO:0007669"/>
    <property type="project" value="UniProtKB-SubCell"/>
</dbReference>
<dbReference type="AlphaFoldDB" id="A0AAD5XZZ3"/>
<dbReference type="GO" id="GO:0042162">
    <property type="term" value="F:telomeric DNA binding"/>
    <property type="evidence" value="ECO:0007669"/>
    <property type="project" value="InterPro"/>
</dbReference>
<keyword evidence="4" id="KW-0779">Telomere</keyword>
<evidence type="ECO:0000256" key="1">
    <source>
        <dbReference type="ARBA" id="ARBA00004123"/>
    </source>
</evidence>
<evidence type="ECO:0000313" key="9">
    <source>
        <dbReference type="Proteomes" id="UP001211065"/>
    </source>
</evidence>
<dbReference type="Proteomes" id="UP001211065">
    <property type="component" value="Unassembled WGS sequence"/>
</dbReference>
<evidence type="ECO:0000259" key="7">
    <source>
        <dbReference type="Pfam" id="PF10341"/>
    </source>
</evidence>
<gene>
    <name evidence="8" type="ORF">HK099_000653</name>
</gene>
<accession>A0AAD5XZZ3</accession>
<evidence type="ECO:0000256" key="4">
    <source>
        <dbReference type="ARBA" id="ARBA00022895"/>
    </source>
</evidence>
<keyword evidence="9" id="KW-1185">Reference proteome</keyword>
<feature type="region of interest" description="Disordered" evidence="6">
    <location>
        <begin position="248"/>
        <end position="269"/>
    </location>
</feature>
<feature type="compositionally biased region" description="Polar residues" evidence="6">
    <location>
        <begin position="248"/>
        <end position="264"/>
    </location>
</feature>
<keyword evidence="3" id="KW-0158">Chromosome</keyword>
<dbReference type="GO" id="GO:0005697">
    <property type="term" value="C:telomerase holoenzyme complex"/>
    <property type="evidence" value="ECO:0007669"/>
    <property type="project" value="InterPro"/>
</dbReference>
<keyword evidence="5" id="KW-0539">Nucleus</keyword>
<feature type="domain" description="Shelterin complex subunit TPP1/Est3" evidence="7">
    <location>
        <begin position="38"/>
        <end position="156"/>
    </location>
</feature>
<protein>
    <recommendedName>
        <fullName evidence="7">Shelterin complex subunit TPP1/Est3 domain-containing protein</fullName>
    </recommendedName>
</protein>
<dbReference type="EMBL" id="JADGJW010000116">
    <property type="protein sequence ID" value="KAJ3223823.1"/>
    <property type="molecule type" value="Genomic_DNA"/>
</dbReference>
<evidence type="ECO:0000313" key="8">
    <source>
        <dbReference type="EMBL" id="KAJ3223823.1"/>
    </source>
</evidence>
<sequence length="1070" mass="120638">MPKILNSNNFSTSLSEPFIVNFFLSLVDRFEDAAQSSNSLSDINAKIKFEQKPFRCQIVKVISLPSSQNANYTLQVSDTDCIIQTLITEAAIEEHNSINDSQELESLQGGIVLIKKCKFEFSSHPSTKLQCSLKISSFLYLGCAGTSIKKSSTLKYFHEKKDVLRILKVLFELCTDDLNNVVESKTTILTTEDAKKVGFPIGEHPEWESIPNKEVPPCQQEILDSLSPRRKRVWKKNEIFFNFSSQKSEVNTPDNSEKNTQPVSPYTFRERSSNETIIHSPSNSQIPQPIYINGKSFGFEVSDLEEIPLVEDEKVYKPFIVSTSMLIRKKLDSPQPEKFYSQDHRDLDIAEPISAAVDNEKSQEPRDSKCLEKLKDSIVSSEKVEKIETKTEEKNLFASTNNQDFVQYESQFGTLIFQSSNEQGCGKDEDSASFISQESYQIDTVSLSDFDVSNESPTFKKKDIQKGKIAIIRTKNDVEEMEKLSTQYDKSSVLSASSNIIVSDEGFSTCISNITACYSGDTCTLSPIYEDTVYSAECKFIRERSPEKYETATSEQSTSIQGEVASLLSGIYVNETQIANPTDGVLSDKIHDEFRDNKALEDDMISSTLSTQGLLVSRESNKKLKSKTISPEVEELTFSPQNINLKSASFSNKTQEHLNEKSFYASDESSAETNEVEAQEAVKFIDRTEKAQISPTVNKKNSKLDLPIENHTIESTTDATDKDSFAVNLKKVDESLNVKSMKKLYPSFQKEIPILDVNSAFSEGKFTVYPKFAPQLPQADSMKMEVALDTVWDNATIMQANKFNCFCNKKRKRACVEVKIGSKKKKRKNNENITLRSPRELVMDTPVDLSETKEPVFSTGSTLTTPLVLPILENSPAFSRSSGKVLKNIEFRQEGKVSDDITLEGTKRSKRIFSTDSPTGEKEANVRILDVEEVFITECNDNTAPVKVTERSDIEVEKKLNMKGNKRRRIVGESYLDPDISDSAEFNSDAYLSFLSKLRKNNNNLNLEGNSVKNTTTEKIKSVICVKEKISKHYSNKKNEIKYLSVSDILNFRFKDDIDDKEVNLLGWNL</sequence>
<reference evidence="8" key="1">
    <citation type="submission" date="2020-05" db="EMBL/GenBank/DDBJ databases">
        <title>Phylogenomic resolution of chytrid fungi.</title>
        <authorList>
            <person name="Stajich J.E."/>
            <person name="Amses K."/>
            <person name="Simmons R."/>
            <person name="Seto K."/>
            <person name="Myers J."/>
            <person name="Bonds A."/>
            <person name="Quandt C.A."/>
            <person name="Barry K."/>
            <person name="Liu P."/>
            <person name="Grigoriev I."/>
            <person name="Longcore J.E."/>
            <person name="James T.Y."/>
        </authorList>
    </citation>
    <scope>NUCLEOTIDE SEQUENCE</scope>
    <source>
        <strain evidence="8">JEL0476</strain>
    </source>
</reference>
<dbReference type="GO" id="GO:0007004">
    <property type="term" value="P:telomere maintenance via telomerase"/>
    <property type="evidence" value="ECO:0007669"/>
    <property type="project" value="InterPro"/>
</dbReference>
<evidence type="ECO:0000256" key="6">
    <source>
        <dbReference type="SAM" id="MobiDB-lite"/>
    </source>
</evidence>
<name>A0AAD5XZZ3_9FUNG</name>
<dbReference type="InterPro" id="IPR019437">
    <property type="entry name" value="TPP1/Est3"/>
</dbReference>
<evidence type="ECO:0000256" key="3">
    <source>
        <dbReference type="ARBA" id="ARBA00022454"/>
    </source>
</evidence>